<sequence length="513" mass="60261">MIDSCNLEGAYDDKCALHCIKGKYQDDKISGVLDDFYIILIQYLFADFQSNYRSSGVSFDQFREYLAGQDNEIIENRLENSITIINGVFFPEYSVQDSSHFLHLLNRLKRVQFGKCDFTTQQVDLKNIRVQFFECLFHEEYTISNHAELLEGESDVLYQNCEFLSDVVFIKTAFDKPRAIYRSPIFGDCKFRRPIHIEKVQIESQIFIDYDHPRKPIVKVLALYIKDSVINVNFKFNQYSLSSLLIEDSIFKKKVELKHNIIRETRITNTNFEGLFDAYESSYTLFKASKSIFDDFTGFEKCIFGDQKDKTIAKVEFEYVTFMSFTNFRKATFFNGLSLEHTNLKESPNFLNAVIGDENTDRETYRIIKHSFDKIGNQIEANKYYSHEMRKYKEELKAFKVESSEWFILWFNEKVSNFGSSIGRPFSLLLACAFIYYLLVLGYESNLLYKYLSNNNIAFIEKLSSQLNKFASGIPPYGRFLKEGMEFVTLLFHLFFLIFTWHFIVAVKRCAKR</sequence>
<dbReference type="EMBL" id="CP134145">
    <property type="protein sequence ID" value="WNC70910.1"/>
    <property type="molecule type" value="Genomic_DNA"/>
</dbReference>
<gene>
    <name evidence="2" type="ORF">RGQ13_12285</name>
</gene>
<feature type="transmembrane region" description="Helical" evidence="1">
    <location>
        <begin position="487"/>
        <end position="507"/>
    </location>
</feature>
<dbReference type="PROSITE" id="PS51450">
    <property type="entry name" value="LRR"/>
    <property type="match status" value="1"/>
</dbReference>
<evidence type="ECO:0000256" key="1">
    <source>
        <dbReference type="SAM" id="Phobius"/>
    </source>
</evidence>
<evidence type="ECO:0008006" key="4">
    <source>
        <dbReference type="Google" id="ProtNLM"/>
    </source>
</evidence>
<organism evidence="2 3">
    <name type="scientific">Thalassotalea psychrophila</name>
    <dbReference type="NCBI Taxonomy" id="3065647"/>
    <lineage>
        <taxon>Bacteria</taxon>
        <taxon>Pseudomonadati</taxon>
        <taxon>Pseudomonadota</taxon>
        <taxon>Gammaproteobacteria</taxon>
        <taxon>Alteromonadales</taxon>
        <taxon>Colwelliaceae</taxon>
        <taxon>Thalassotalea</taxon>
    </lineage>
</organism>
<accession>A0ABY9TT40</accession>
<evidence type="ECO:0000313" key="2">
    <source>
        <dbReference type="EMBL" id="WNC70910.1"/>
    </source>
</evidence>
<reference evidence="3" key="1">
    <citation type="submission" date="2023-09" db="EMBL/GenBank/DDBJ databases">
        <authorList>
            <person name="Li S."/>
            <person name="Li X."/>
            <person name="Zhang C."/>
            <person name="Zhao Z."/>
        </authorList>
    </citation>
    <scope>NUCLEOTIDE SEQUENCE [LARGE SCALE GENOMIC DNA]</scope>
    <source>
        <strain evidence="3">SQ149</strain>
    </source>
</reference>
<keyword evidence="1" id="KW-0472">Membrane</keyword>
<keyword evidence="1" id="KW-0812">Transmembrane</keyword>
<keyword evidence="1" id="KW-1133">Transmembrane helix</keyword>
<protein>
    <recommendedName>
        <fullName evidence="4">Pentapeptide repeat-containing protein</fullName>
    </recommendedName>
</protein>
<name>A0ABY9TT40_9GAMM</name>
<evidence type="ECO:0000313" key="3">
    <source>
        <dbReference type="Proteomes" id="UP001258994"/>
    </source>
</evidence>
<dbReference type="RefSeq" id="WP_348390045.1">
    <property type="nucleotide sequence ID" value="NZ_CP134145.1"/>
</dbReference>
<proteinExistence type="predicted"/>
<dbReference type="Proteomes" id="UP001258994">
    <property type="component" value="Chromosome"/>
</dbReference>
<dbReference type="InterPro" id="IPR001611">
    <property type="entry name" value="Leu-rich_rpt"/>
</dbReference>
<keyword evidence="3" id="KW-1185">Reference proteome</keyword>